<evidence type="ECO:0000259" key="2">
    <source>
        <dbReference type="Pfam" id="PF11875"/>
    </source>
</evidence>
<dbReference type="GO" id="GO:0042407">
    <property type="term" value="P:cristae formation"/>
    <property type="evidence" value="ECO:0007669"/>
    <property type="project" value="TreeGrafter"/>
</dbReference>
<evidence type="ECO:0000256" key="1">
    <source>
        <dbReference type="ARBA" id="ARBA00023186"/>
    </source>
</evidence>
<dbReference type="PANTHER" id="PTHR44157">
    <property type="entry name" value="DNAJ HOMOLOG SUBFAMILY C MEMBER 11"/>
    <property type="match status" value="1"/>
</dbReference>
<dbReference type="OrthoDB" id="10250354at2759"/>
<dbReference type="InterPro" id="IPR024586">
    <property type="entry name" value="DnaJ-like_C11_C"/>
</dbReference>
<dbReference type="EMBL" id="LSSM01001611">
    <property type="protein sequence ID" value="OMJ25625.1"/>
    <property type="molecule type" value="Genomic_DNA"/>
</dbReference>
<dbReference type="PANTHER" id="PTHR44157:SF1">
    <property type="entry name" value="DNAJ HOMOLOG SUBFAMILY C MEMBER 11"/>
    <property type="match status" value="1"/>
</dbReference>
<dbReference type="Proteomes" id="UP000187429">
    <property type="component" value="Unassembled WGS sequence"/>
</dbReference>
<sequence>MQSYTLKKKNSEHIIKLLSPTCDQKLANESAKNGLVINRAFYGDVAHLFDLSKDNSSAKFELSNSDKVRAIDVKVILMALVNDSQLVIPANKSGLQSIVGFYNPLISSLTSNFDKDSLLARNTDGFFTAKTVSGIVNHIGLIMDSLPKISSVLSSSPSNSFDISSNRETVVQQITKIRPQLFIEYTFKNKLHRAIIDDFSSIMIPLEGTVFTYTI</sequence>
<gene>
    <name evidence="3" type="ORF">AYI69_g4225</name>
</gene>
<name>A0A1R1YFP5_9FUNG</name>
<dbReference type="InterPro" id="IPR052243">
    <property type="entry name" value="Mito_inner_membrane_organizer"/>
</dbReference>
<organism evidence="3 4">
    <name type="scientific">Smittium culicis</name>
    <dbReference type="NCBI Taxonomy" id="133412"/>
    <lineage>
        <taxon>Eukaryota</taxon>
        <taxon>Fungi</taxon>
        <taxon>Fungi incertae sedis</taxon>
        <taxon>Zoopagomycota</taxon>
        <taxon>Kickxellomycotina</taxon>
        <taxon>Harpellomycetes</taxon>
        <taxon>Harpellales</taxon>
        <taxon>Legeriomycetaceae</taxon>
        <taxon>Smittium</taxon>
    </lineage>
</organism>
<feature type="domain" description="DnaJ-like protein C11 C-terminal" evidence="2">
    <location>
        <begin position="6"/>
        <end position="107"/>
    </location>
</feature>
<dbReference type="GO" id="GO:0005739">
    <property type="term" value="C:mitochondrion"/>
    <property type="evidence" value="ECO:0007669"/>
    <property type="project" value="GOC"/>
</dbReference>
<accession>A0A1R1YFP5</accession>
<evidence type="ECO:0000313" key="4">
    <source>
        <dbReference type="Proteomes" id="UP000187429"/>
    </source>
</evidence>
<protein>
    <submittedName>
        <fullName evidence="3">DnaJ-like protein</fullName>
    </submittedName>
</protein>
<dbReference type="Pfam" id="PF11875">
    <property type="entry name" value="DnaJ-like_C11_C"/>
    <property type="match status" value="1"/>
</dbReference>
<keyword evidence="4" id="KW-1185">Reference proteome</keyword>
<comment type="caution">
    <text evidence="3">The sequence shown here is derived from an EMBL/GenBank/DDBJ whole genome shotgun (WGS) entry which is preliminary data.</text>
</comment>
<reference evidence="4" key="1">
    <citation type="submission" date="2017-01" db="EMBL/GenBank/DDBJ databases">
        <authorList>
            <person name="Wang Y."/>
            <person name="White M."/>
            <person name="Kvist S."/>
            <person name="Moncalvo J.-M."/>
        </authorList>
    </citation>
    <scope>NUCLEOTIDE SEQUENCE [LARGE SCALE GENOMIC DNA]</scope>
    <source>
        <strain evidence="4">ID-206-W2</strain>
    </source>
</reference>
<proteinExistence type="predicted"/>
<dbReference type="AlphaFoldDB" id="A0A1R1YFP5"/>
<keyword evidence="1" id="KW-0143">Chaperone</keyword>
<evidence type="ECO:0000313" key="3">
    <source>
        <dbReference type="EMBL" id="OMJ25625.1"/>
    </source>
</evidence>